<accession>A0AAV5JV31</accession>
<reference evidence="1 2" key="1">
    <citation type="journal article" date="2021" name="Commun. Biol.">
        <title>The genome of Shorea leprosula (Dipterocarpaceae) highlights the ecological relevance of drought in aseasonal tropical rainforests.</title>
        <authorList>
            <person name="Ng K.K.S."/>
            <person name="Kobayashi M.J."/>
            <person name="Fawcett J.A."/>
            <person name="Hatakeyama M."/>
            <person name="Paape T."/>
            <person name="Ng C.H."/>
            <person name="Ang C.C."/>
            <person name="Tnah L.H."/>
            <person name="Lee C.T."/>
            <person name="Nishiyama T."/>
            <person name="Sese J."/>
            <person name="O'Brien M.J."/>
            <person name="Copetti D."/>
            <person name="Mohd Noor M.I."/>
            <person name="Ong R.C."/>
            <person name="Putra M."/>
            <person name="Sireger I.Z."/>
            <person name="Indrioko S."/>
            <person name="Kosugi Y."/>
            <person name="Izuno A."/>
            <person name="Isagi Y."/>
            <person name="Lee S.L."/>
            <person name="Shimizu K.K."/>
        </authorList>
    </citation>
    <scope>NUCLEOTIDE SEQUENCE [LARGE SCALE GENOMIC DNA]</scope>
    <source>
        <strain evidence="1">214</strain>
    </source>
</reference>
<dbReference type="EMBL" id="BPVZ01000041">
    <property type="protein sequence ID" value="GKV14756.1"/>
    <property type="molecule type" value="Genomic_DNA"/>
</dbReference>
<dbReference type="Proteomes" id="UP001054252">
    <property type="component" value="Unassembled WGS sequence"/>
</dbReference>
<evidence type="ECO:0000313" key="2">
    <source>
        <dbReference type="Proteomes" id="UP001054252"/>
    </source>
</evidence>
<proteinExistence type="predicted"/>
<dbReference type="AlphaFoldDB" id="A0AAV5JV31"/>
<keyword evidence="2" id="KW-1185">Reference proteome</keyword>
<organism evidence="1 2">
    <name type="scientific">Rubroshorea leprosula</name>
    <dbReference type="NCBI Taxonomy" id="152421"/>
    <lineage>
        <taxon>Eukaryota</taxon>
        <taxon>Viridiplantae</taxon>
        <taxon>Streptophyta</taxon>
        <taxon>Embryophyta</taxon>
        <taxon>Tracheophyta</taxon>
        <taxon>Spermatophyta</taxon>
        <taxon>Magnoliopsida</taxon>
        <taxon>eudicotyledons</taxon>
        <taxon>Gunneridae</taxon>
        <taxon>Pentapetalae</taxon>
        <taxon>rosids</taxon>
        <taxon>malvids</taxon>
        <taxon>Malvales</taxon>
        <taxon>Dipterocarpaceae</taxon>
        <taxon>Rubroshorea</taxon>
    </lineage>
</organism>
<comment type="caution">
    <text evidence="1">The sequence shown here is derived from an EMBL/GenBank/DDBJ whole genome shotgun (WGS) entry which is preliminary data.</text>
</comment>
<evidence type="ECO:0000313" key="1">
    <source>
        <dbReference type="EMBL" id="GKV14756.1"/>
    </source>
</evidence>
<sequence>MTSVCASSTIAAVALSYQKTDSFLRTTKTPFLSGKKLRVRKYTAPVTGRLTPVCVAADPDRPLWFPGSTPPRLLHGSTAASPETLVLIL</sequence>
<protein>
    <submittedName>
        <fullName evidence="1">Uncharacterized protein</fullName>
    </submittedName>
</protein>
<name>A0AAV5JV31_9ROSI</name>
<gene>
    <name evidence="1" type="ORF">SLEP1_g25578</name>
</gene>